<reference evidence="3" key="1">
    <citation type="submission" date="2017-07" db="EMBL/GenBank/DDBJ databases">
        <title>Taro Niue Genome Assembly and Annotation.</title>
        <authorList>
            <person name="Atibalentja N."/>
            <person name="Keating K."/>
            <person name="Fields C.J."/>
        </authorList>
    </citation>
    <scope>NUCLEOTIDE SEQUENCE</scope>
    <source>
        <strain evidence="3">Niue_2</strain>
        <tissue evidence="3">Leaf</tissue>
    </source>
</reference>
<feature type="region of interest" description="Disordered" evidence="1">
    <location>
        <begin position="226"/>
        <end position="288"/>
    </location>
</feature>
<dbReference type="InterPro" id="IPR019557">
    <property type="entry name" value="AminoTfrase-like_pln_mobile"/>
</dbReference>
<dbReference type="PANTHER" id="PTHR46033">
    <property type="entry name" value="PROTEIN MAIN-LIKE 2"/>
    <property type="match status" value="1"/>
</dbReference>
<dbReference type="AlphaFoldDB" id="A0A843WVC5"/>
<feature type="compositionally biased region" description="Polar residues" evidence="1">
    <location>
        <begin position="248"/>
        <end position="259"/>
    </location>
</feature>
<protein>
    <recommendedName>
        <fullName evidence="2">Aminotransferase-like plant mobile domain-containing protein</fullName>
    </recommendedName>
</protein>
<feature type="domain" description="Aminotransferase-like plant mobile" evidence="2">
    <location>
        <begin position="2"/>
        <end position="80"/>
    </location>
</feature>
<dbReference type="GO" id="GO:0010073">
    <property type="term" value="P:meristem maintenance"/>
    <property type="evidence" value="ECO:0007669"/>
    <property type="project" value="InterPro"/>
</dbReference>
<evidence type="ECO:0000259" key="2">
    <source>
        <dbReference type="Pfam" id="PF10536"/>
    </source>
</evidence>
<dbReference type="Proteomes" id="UP000652761">
    <property type="component" value="Unassembled WGS sequence"/>
</dbReference>
<dbReference type="PANTHER" id="PTHR46033:SF1">
    <property type="entry name" value="PROTEIN MAIN-LIKE 2"/>
    <property type="match status" value="1"/>
</dbReference>
<accession>A0A843WVC5</accession>
<dbReference type="Pfam" id="PF10536">
    <property type="entry name" value="PMD"/>
    <property type="match status" value="1"/>
</dbReference>
<evidence type="ECO:0000313" key="3">
    <source>
        <dbReference type="EMBL" id="MQM07874.1"/>
    </source>
</evidence>
<sequence length="316" mass="35894">MGFGHLLAVRLFHIDVSYLEALSERRDEDCKAFIMPWGHMIPTLEDVAYLTRLPVQGEPVVGQERRDYYNDMVELLGPEFMAERRRPIRSILLGSLSEVVGLRGGRRGALETLEEFGAGVRASIQLEGQSEDQSSPPHSSHVNWFATPVTDSDKHTQVYLSVSQPRTKGLAAAPREKVKQLWRPTKHHHLRTTRSQAHAWHLQRPWPGLARVRHWRRTSWGPVSTTGVRTPNYERATSDQKTSTTTTVPLSSFPQSDVQLKQRSEDVQVRRHRPRRYNTSTGTKPRANSLAHRKLGAPNWRGNHVMAATSTVVDEI</sequence>
<feature type="compositionally biased region" description="Basic and acidic residues" evidence="1">
    <location>
        <begin position="260"/>
        <end position="269"/>
    </location>
</feature>
<keyword evidence="4" id="KW-1185">Reference proteome</keyword>
<dbReference type="InterPro" id="IPR044824">
    <property type="entry name" value="MAIN-like"/>
</dbReference>
<dbReference type="EMBL" id="NMUH01003976">
    <property type="protein sequence ID" value="MQM07874.1"/>
    <property type="molecule type" value="Genomic_DNA"/>
</dbReference>
<name>A0A843WVC5_COLES</name>
<organism evidence="3 4">
    <name type="scientific">Colocasia esculenta</name>
    <name type="common">Wild taro</name>
    <name type="synonym">Arum esculentum</name>
    <dbReference type="NCBI Taxonomy" id="4460"/>
    <lineage>
        <taxon>Eukaryota</taxon>
        <taxon>Viridiplantae</taxon>
        <taxon>Streptophyta</taxon>
        <taxon>Embryophyta</taxon>
        <taxon>Tracheophyta</taxon>
        <taxon>Spermatophyta</taxon>
        <taxon>Magnoliopsida</taxon>
        <taxon>Liliopsida</taxon>
        <taxon>Araceae</taxon>
        <taxon>Aroideae</taxon>
        <taxon>Colocasieae</taxon>
        <taxon>Colocasia</taxon>
    </lineage>
</organism>
<proteinExistence type="predicted"/>
<comment type="caution">
    <text evidence="3">The sequence shown here is derived from an EMBL/GenBank/DDBJ whole genome shotgun (WGS) entry which is preliminary data.</text>
</comment>
<gene>
    <name evidence="3" type="ORF">Taro_040719</name>
</gene>
<evidence type="ECO:0000256" key="1">
    <source>
        <dbReference type="SAM" id="MobiDB-lite"/>
    </source>
</evidence>
<evidence type="ECO:0000313" key="4">
    <source>
        <dbReference type="Proteomes" id="UP000652761"/>
    </source>
</evidence>